<dbReference type="InterPro" id="IPR002403">
    <property type="entry name" value="Cyt_P450_E_grp-IV"/>
</dbReference>
<keyword evidence="8" id="KW-1185">Reference proteome</keyword>
<dbReference type="PANTHER" id="PTHR46206">
    <property type="entry name" value="CYTOCHROME P450"/>
    <property type="match status" value="1"/>
</dbReference>
<dbReference type="Proteomes" id="UP000290288">
    <property type="component" value="Unassembled WGS sequence"/>
</dbReference>
<feature type="binding site" description="axial binding residue" evidence="6">
    <location>
        <position position="194"/>
    </location>
    <ligand>
        <name>heme</name>
        <dbReference type="ChEBI" id="CHEBI:30413"/>
    </ligand>
    <ligandPart>
        <name>Fe</name>
        <dbReference type="ChEBI" id="CHEBI:18248"/>
    </ligandPart>
</feature>
<dbReference type="InterPro" id="IPR001128">
    <property type="entry name" value="Cyt_P450"/>
</dbReference>
<evidence type="ECO:0000256" key="1">
    <source>
        <dbReference type="ARBA" id="ARBA00001971"/>
    </source>
</evidence>
<evidence type="ECO:0000313" key="8">
    <source>
        <dbReference type="Proteomes" id="UP000290288"/>
    </source>
</evidence>
<evidence type="ECO:0000256" key="4">
    <source>
        <dbReference type="ARBA" id="ARBA00023002"/>
    </source>
</evidence>
<evidence type="ECO:0000313" key="7">
    <source>
        <dbReference type="EMBL" id="RXW14566.1"/>
    </source>
</evidence>
<evidence type="ECO:0008006" key="9">
    <source>
        <dbReference type="Google" id="ProtNLM"/>
    </source>
</evidence>
<dbReference type="AlphaFoldDB" id="A0A4Q2D7K2"/>
<keyword evidence="4" id="KW-0560">Oxidoreductase</keyword>
<dbReference type="GO" id="GO:0004497">
    <property type="term" value="F:monooxygenase activity"/>
    <property type="evidence" value="ECO:0007669"/>
    <property type="project" value="InterPro"/>
</dbReference>
<keyword evidence="3 6" id="KW-0479">Metal-binding</keyword>
<dbReference type="STRING" id="2316362.A0A4Q2D7K2"/>
<keyword evidence="6" id="KW-0349">Heme</keyword>
<dbReference type="CDD" id="cd11041">
    <property type="entry name" value="CYP503A1-like"/>
    <property type="match status" value="1"/>
</dbReference>
<name>A0A4Q2D7K2_9AGAR</name>
<comment type="caution">
    <text evidence="7">The sequence shown here is derived from an EMBL/GenBank/DDBJ whole genome shotgun (WGS) entry which is preliminary data.</text>
</comment>
<comment type="cofactor">
    <cofactor evidence="1 6">
        <name>heme</name>
        <dbReference type="ChEBI" id="CHEBI:30413"/>
    </cofactor>
</comment>
<evidence type="ECO:0000256" key="6">
    <source>
        <dbReference type="PIRSR" id="PIRSR602403-1"/>
    </source>
</evidence>
<proteinExistence type="inferred from homology"/>
<protein>
    <recommendedName>
        <fullName evidence="9">Cytochrome P450</fullName>
    </recommendedName>
</protein>
<evidence type="ECO:0000256" key="3">
    <source>
        <dbReference type="ARBA" id="ARBA00022723"/>
    </source>
</evidence>
<dbReference type="Gene3D" id="1.10.630.10">
    <property type="entry name" value="Cytochrome P450"/>
    <property type="match status" value="1"/>
</dbReference>
<dbReference type="EMBL" id="SDEE01000682">
    <property type="protein sequence ID" value="RXW14566.1"/>
    <property type="molecule type" value="Genomic_DNA"/>
</dbReference>
<keyword evidence="5 6" id="KW-0408">Iron</keyword>
<organism evidence="7 8">
    <name type="scientific">Candolleomyces aberdarensis</name>
    <dbReference type="NCBI Taxonomy" id="2316362"/>
    <lineage>
        <taxon>Eukaryota</taxon>
        <taxon>Fungi</taxon>
        <taxon>Dikarya</taxon>
        <taxon>Basidiomycota</taxon>
        <taxon>Agaricomycotina</taxon>
        <taxon>Agaricomycetes</taxon>
        <taxon>Agaricomycetidae</taxon>
        <taxon>Agaricales</taxon>
        <taxon>Agaricineae</taxon>
        <taxon>Psathyrellaceae</taxon>
        <taxon>Candolleomyces</taxon>
    </lineage>
</organism>
<dbReference type="OrthoDB" id="1844152at2759"/>
<dbReference type="GO" id="GO:0020037">
    <property type="term" value="F:heme binding"/>
    <property type="evidence" value="ECO:0007669"/>
    <property type="project" value="InterPro"/>
</dbReference>
<reference evidence="7 8" key="1">
    <citation type="submission" date="2019-01" db="EMBL/GenBank/DDBJ databases">
        <title>Draft genome sequence of Psathyrella aberdarensis IHI B618.</title>
        <authorList>
            <person name="Buettner E."/>
            <person name="Kellner H."/>
        </authorList>
    </citation>
    <scope>NUCLEOTIDE SEQUENCE [LARGE SCALE GENOMIC DNA]</scope>
    <source>
        <strain evidence="7 8">IHI B618</strain>
    </source>
</reference>
<dbReference type="GO" id="GO:0005506">
    <property type="term" value="F:iron ion binding"/>
    <property type="evidence" value="ECO:0007669"/>
    <property type="project" value="InterPro"/>
</dbReference>
<accession>A0A4Q2D7K2</accession>
<comment type="similarity">
    <text evidence="2">Belongs to the cytochrome P450 family.</text>
</comment>
<gene>
    <name evidence="7" type="ORF">EST38_g11289</name>
</gene>
<evidence type="ECO:0000256" key="2">
    <source>
        <dbReference type="ARBA" id="ARBA00010617"/>
    </source>
</evidence>
<evidence type="ECO:0000256" key="5">
    <source>
        <dbReference type="ARBA" id="ARBA00023004"/>
    </source>
</evidence>
<dbReference type="SUPFAM" id="SSF48264">
    <property type="entry name" value="Cytochrome P450"/>
    <property type="match status" value="1"/>
</dbReference>
<dbReference type="PRINTS" id="PR00465">
    <property type="entry name" value="EP450IV"/>
</dbReference>
<dbReference type="Pfam" id="PF00067">
    <property type="entry name" value="p450"/>
    <property type="match status" value="1"/>
</dbReference>
<sequence>MLYKGKALRKTDDLISWLVEGAPPEHRNVEDITAKVMLINFAAIHTTSITTTNALFNLAARQEYIGPLRAEIEEVTRAYGWTKESMARLRKLDSFMKESSRLSGIVGLSMSRKANKDFTFSNGLTIPAGYTVAVASQGIHTDPEIYEDPHTFKGFRFCEGRDTGADSEEYDPLQQRMVSLDPTFLLFGHGRNACPGRFFAVNEVKALLAHIILNYDMKLPGDATEVPKGLWLGGSRLPDRSAEILFRKRKLG</sequence>
<dbReference type="GO" id="GO:0016705">
    <property type="term" value="F:oxidoreductase activity, acting on paired donors, with incorporation or reduction of molecular oxygen"/>
    <property type="evidence" value="ECO:0007669"/>
    <property type="project" value="InterPro"/>
</dbReference>
<dbReference type="InterPro" id="IPR036396">
    <property type="entry name" value="Cyt_P450_sf"/>
</dbReference>